<dbReference type="AlphaFoldDB" id="A0A2B4RPX0"/>
<dbReference type="InterPro" id="IPR001148">
    <property type="entry name" value="CA_dom"/>
</dbReference>
<keyword evidence="9" id="KW-1185">Reference proteome</keyword>
<dbReference type="OrthoDB" id="429145at2759"/>
<organism evidence="8 9">
    <name type="scientific">Stylophora pistillata</name>
    <name type="common">Smooth cauliflower coral</name>
    <dbReference type="NCBI Taxonomy" id="50429"/>
    <lineage>
        <taxon>Eukaryota</taxon>
        <taxon>Metazoa</taxon>
        <taxon>Cnidaria</taxon>
        <taxon>Anthozoa</taxon>
        <taxon>Hexacorallia</taxon>
        <taxon>Scleractinia</taxon>
        <taxon>Astrocoeniina</taxon>
        <taxon>Pocilloporidae</taxon>
        <taxon>Stylophora</taxon>
    </lineage>
</organism>
<dbReference type="InterPro" id="IPR036398">
    <property type="entry name" value="CA_dom_sf"/>
</dbReference>
<evidence type="ECO:0000313" key="9">
    <source>
        <dbReference type="Proteomes" id="UP000225706"/>
    </source>
</evidence>
<accession>A0A2B4RPX0</accession>
<dbReference type="STRING" id="50429.A0A2B4RPX0"/>
<dbReference type="PANTHER" id="PTHR18952">
    <property type="entry name" value="CARBONIC ANHYDRASE"/>
    <property type="match status" value="1"/>
</dbReference>
<evidence type="ECO:0000256" key="4">
    <source>
        <dbReference type="ARBA" id="ARBA00022833"/>
    </source>
</evidence>
<dbReference type="EMBL" id="LSMT01000389">
    <property type="protein sequence ID" value="PFX18849.1"/>
    <property type="molecule type" value="Genomic_DNA"/>
</dbReference>
<reference evidence="9" key="1">
    <citation type="journal article" date="2017" name="bioRxiv">
        <title>Comparative analysis of the genomes of Stylophora pistillata and Acropora digitifera provides evidence for extensive differences between species of corals.</title>
        <authorList>
            <person name="Voolstra C.R."/>
            <person name="Li Y."/>
            <person name="Liew Y.J."/>
            <person name="Baumgarten S."/>
            <person name="Zoccola D."/>
            <person name="Flot J.-F."/>
            <person name="Tambutte S."/>
            <person name="Allemand D."/>
            <person name="Aranda M."/>
        </authorList>
    </citation>
    <scope>NUCLEOTIDE SEQUENCE [LARGE SCALE GENOMIC DNA]</scope>
</reference>
<dbReference type="GO" id="GO:0004089">
    <property type="term" value="F:carbonate dehydratase activity"/>
    <property type="evidence" value="ECO:0007669"/>
    <property type="project" value="UniProtKB-EC"/>
</dbReference>
<comment type="similarity">
    <text evidence="1">Belongs to the alpha-carbonic anhydrase family.</text>
</comment>
<dbReference type="PANTHER" id="PTHR18952:SF265">
    <property type="entry name" value="CARBONIC ANHYDRASE"/>
    <property type="match status" value="1"/>
</dbReference>
<sequence>MEDPSPAGLGVGDVNFPRTRLLCDGCPPLGRDAGWIQSTKISSSADIRLVEDIIMDGNIVGMMHLDVKQVSTDSQSPLKISFDSGTGIVSGHFFNFYDHKPTFKLDAKDQTSILLTGGSLTAPYVMDQFHFHIYCTRAEAELNTLDQVQVPGELHLVFFRRKYQSYNKAMHKFQDGLAVISIYLEVGEDFNITDSDDQIAYFLSYVDYISQNENHTVPTTTSVKQLAAPVLKEHAQYDAYRGKLVEPIQCSDCVDVLVMKERFKLSVKQHYYHYCGTAFGRDEFGRWEDYLTDIARDWTYGDQTTMYAAANLYNIHIQMVSSLEVGEQHVFSPSASVSAATAYLEHFAKNPDEHCMSLERVTDHNDGKEENYEENDP</sequence>
<protein>
    <recommendedName>
        <fullName evidence="2">carbonic anhydrase</fullName>
        <ecNumber evidence="2">4.2.1.1</ecNumber>
    </recommendedName>
</protein>
<dbReference type="GO" id="GO:0008270">
    <property type="term" value="F:zinc ion binding"/>
    <property type="evidence" value="ECO:0007669"/>
    <property type="project" value="InterPro"/>
</dbReference>
<gene>
    <name evidence="8" type="primary">CA3</name>
    <name evidence="8" type="ORF">AWC38_SpisGene16757</name>
</gene>
<dbReference type="PROSITE" id="PS51144">
    <property type="entry name" value="ALPHA_CA_2"/>
    <property type="match status" value="1"/>
</dbReference>
<keyword evidence="4" id="KW-0862">Zinc</keyword>
<proteinExistence type="inferred from homology"/>
<dbReference type="InterPro" id="IPR023561">
    <property type="entry name" value="Carbonic_anhydrase_a-class"/>
</dbReference>
<dbReference type="SMART" id="SM01057">
    <property type="entry name" value="Carb_anhydrase"/>
    <property type="match status" value="1"/>
</dbReference>
<comment type="catalytic activity">
    <reaction evidence="6">
        <text>hydrogencarbonate + H(+) = CO2 + H2O</text>
        <dbReference type="Rhea" id="RHEA:10748"/>
        <dbReference type="ChEBI" id="CHEBI:15377"/>
        <dbReference type="ChEBI" id="CHEBI:15378"/>
        <dbReference type="ChEBI" id="CHEBI:16526"/>
        <dbReference type="ChEBI" id="CHEBI:17544"/>
        <dbReference type="EC" id="4.2.1.1"/>
    </reaction>
</comment>
<dbReference type="Gene3D" id="3.10.200.10">
    <property type="entry name" value="Alpha carbonic anhydrase"/>
    <property type="match status" value="1"/>
</dbReference>
<evidence type="ECO:0000256" key="1">
    <source>
        <dbReference type="ARBA" id="ARBA00010718"/>
    </source>
</evidence>
<name>A0A2B4RPX0_STYPI</name>
<dbReference type="Pfam" id="PF00194">
    <property type="entry name" value="Carb_anhydrase"/>
    <property type="match status" value="1"/>
</dbReference>
<keyword evidence="5" id="KW-0456">Lyase</keyword>
<evidence type="ECO:0000259" key="7">
    <source>
        <dbReference type="PROSITE" id="PS51144"/>
    </source>
</evidence>
<keyword evidence="3" id="KW-0479">Metal-binding</keyword>
<dbReference type="SUPFAM" id="SSF51069">
    <property type="entry name" value="Carbonic anhydrase"/>
    <property type="match status" value="1"/>
</dbReference>
<evidence type="ECO:0000313" key="8">
    <source>
        <dbReference type="EMBL" id="PFX18849.1"/>
    </source>
</evidence>
<comment type="caution">
    <text evidence="8">The sequence shown here is derived from an EMBL/GenBank/DDBJ whole genome shotgun (WGS) entry which is preliminary data.</text>
</comment>
<dbReference type="Proteomes" id="UP000225706">
    <property type="component" value="Unassembled WGS sequence"/>
</dbReference>
<feature type="domain" description="Alpha-carbonic anhydrase" evidence="7">
    <location>
        <begin position="33"/>
        <end position="309"/>
    </location>
</feature>
<dbReference type="EC" id="4.2.1.1" evidence="2"/>
<evidence type="ECO:0000256" key="2">
    <source>
        <dbReference type="ARBA" id="ARBA00012925"/>
    </source>
</evidence>
<evidence type="ECO:0000256" key="3">
    <source>
        <dbReference type="ARBA" id="ARBA00022723"/>
    </source>
</evidence>
<evidence type="ECO:0000256" key="6">
    <source>
        <dbReference type="ARBA" id="ARBA00048348"/>
    </source>
</evidence>
<evidence type="ECO:0000256" key="5">
    <source>
        <dbReference type="ARBA" id="ARBA00023239"/>
    </source>
</evidence>